<gene>
    <name evidence="1" type="ORF">SAMN02745163_01281</name>
</gene>
<organism evidence="1 2">
    <name type="scientific">Clostridium cavendishii DSM 21758</name>
    <dbReference type="NCBI Taxonomy" id="1121302"/>
    <lineage>
        <taxon>Bacteria</taxon>
        <taxon>Bacillati</taxon>
        <taxon>Bacillota</taxon>
        <taxon>Clostridia</taxon>
        <taxon>Eubacteriales</taxon>
        <taxon>Clostridiaceae</taxon>
        <taxon>Clostridium</taxon>
    </lineage>
</organism>
<dbReference type="AlphaFoldDB" id="A0A1M6GGD0"/>
<name>A0A1M6GGD0_9CLOT</name>
<reference evidence="1 2" key="1">
    <citation type="submission" date="2016-11" db="EMBL/GenBank/DDBJ databases">
        <authorList>
            <person name="Jaros S."/>
            <person name="Januszkiewicz K."/>
            <person name="Wedrychowicz H."/>
        </authorList>
    </citation>
    <scope>NUCLEOTIDE SEQUENCE [LARGE SCALE GENOMIC DNA]</scope>
    <source>
        <strain evidence="1 2">DSM 21758</strain>
    </source>
</reference>
<dbReference type="RefSeq" id="WP_072985854.1">
    <property type="nucleotide sequence ID" value="NZ_FQZB01000006.1"/>
</dbReference>
<dbReference type="OrthoDB" id="1935172at2"/>
<proteinExistence type="predicted"/>
<evidence type="ECO:0008006" key="3">
    <source>
        <dbReference type="Google" id="ProtNLM"/>
    </source>
</evidence>
<dbReference type="EMBL" id="FQZB01000006">
    <property type="protein sequence ID" value="SHJ08968.1"/>
    <property type="molecule type" value="Genomic_DNA"/>
</dbReference>
<dbReference type="STRING" id="1121302.SAMN02745163_01281"/>
<keyword evidence="2" id="KW-1185">Reference proteome</keyword>
<accession>A0A1M6GGD0</accession>
<evidence type="ECO:0000313" key="2">
    <source>
        <dbReference type="Proteomes" id="UP000184310"/>
    </source>
</evidence>
<protein>
    <recommendedName>
        <fullName evidence="3">Lipoprotein</fullName>
    </recommendedName>
</protein>
<dbReference type="PROSITE" id="PS51257">
    <property type="entry name" value="PROKAR_LIPOPROTEIN"/>
    <property type="match status" value="1"/>
</dbReference>
<evidence type="ECO:0000313" key="1">
    <source>
        <dbReference type="EMBL" id="SHJ08968.1"/>
    </source>
</evidence>
<sequence>MIKRLQKLIAFSLILIISLISFIGCSSSKPGSRLKEIKPVKVQVEGVEFKVGESKVSDLIKGGLLVATDGTLKNGIDGLKIDKMTYYLAYVHKDGYSLGNISFVNNTKDSLEYKDCIISEYTMKFKNDTPQGIQHKYDKILVDGINFNGMGIDAVKEVMSKKTKEVSDFKEPDGSIAILKYTVDNVEISISFDARTKLVSQVVVQVYNTYFES</sequence>
<dbReference type="Proteomes" id="UP000184310">
    <property type="component" value="Unassembled WGS sequence"/>
</dbReference>